<evidence type="ECO:0000256" key="3">
    <source>
        <dbReference type="ARBA" id="ARBA00022763"/>
    </source>
</evidence>
<dbReference type="OrthoDB" id="9782620at2"/>
<proteinExistence type="inferred from homology"/>
<dbReference type="GO" id="GO:0006508">
    <property type="term" value="P:proteolysis"/>
    <property type="evidence" value="ECO:0007669"/>
    <property type="project" value="UniProtKB-KW"/>
</dbReference>
<evidence type="ECO:0000313" key="9">
    <source>
        <dbReference type="EMBL" id="CRK83144.1"/>
    </source>
</evidence>
<dbReference type="SUPFAM" id="SSF143081">
    <property type="entry name" value="BB1717-like"/>
    <property type="match status" value="1"/>
</dbReference>
<dbReference type="GO" id="GO:0003697">
    <property type="term" value="F:single-stranded DNA binding"/>
    <property type="evidence" value="ECO:0007669"/>
    <property type="project" value="InterPro"/>
</dbReference>
<keyword evidence="4 8" id="KW-0378">Hydrolase</keyword>
<protein>
    <recommendedName>
        <fullName evidence="8">Abasic site processing protein</fullName>
        <ecNumber evidence="8">3.4.-.-</ecNumber>
    </recommendedName>
</protein>
<dbReference type="RefSeq" id="WP_090635423.1">
    <property type="nucleotide sequence ID" value="NZ_CVRB01000003.1"/>
</dbReference>
<evidence type="ECO:0000313" key="10">
    <source>
        <dbReference type="Proteomes" id="UP000199087"/>
    </source>
</evidence>
<dbReference type="Gene3D" id="3.90.1680.10">
    <property type="entry name" value="SOS response associated peptidase-like"/>
    <property type="match status" value="1"/>
</dbReference>
<reference evidence="10" key="1">
    <citation type="submission" date="2015-05" db="EMBL/GenBank/DDBJ databases">
        <authorList>
            <person name="Urmite Genomes"/>
        </authorList>
    </citation>
    <scope>NUCLEOTIDE SEQUENCE [LARGE SCALE GENOMIC DNA]</scope>
    <source>
        <strain evidence="10">LF1</strain>
    </source>
</reference>
<evidence type="ECO:0000256" key="2">
    <source>
        <dbReference type="ARBA" id="ARBA00022670"/>
    </source>
</evidence>
<dbReference type="Pfam" id="PF02586">
    <property type="entry name" value="SRAP"/>
    <property type="match status" value="1"/>
</dbReference>
<evidence type="ECO:0000256" key="7">
    <source>
        <dbReference type="ARBA" id="ARBA00023239"/>
    </source>
</evidence>
<dbReference type="InterPro" id="IPR036590">
    <property type="entry name" value="SRAP-like"/>
</dbReference>
<comment type="similarity">
    <text evidence="1 8">Belongs to the SOS response-associated peptidase family.</text>
</comment>
<dbReference type="GO" id="GO:0106300">
    <property type="term" value="P:protein-DNA covalent cross-linking repair"/>
    <property type="evidence" value="ECO:0007669"/>
    <property type="project" value="InterPro"/>
</dbReference>
<organism evidence="9 10">
    <name type="scientific">Neobacillus massiliamazoniensis</name>
    <dbReference type="NCBI Taxonomy" id="1499688"/>
    <lineage>
        <taxon>Bacteria</taxon>
        <taxon>Bacillati</taxon>
        <taxon>Bacillota</taxon>
        <taxon>Bacilli</taxon>
        <taxon>Bacillales</taxon>
        <taxon>Bacillaceae</taxon>
        <taxon>Neobacillus</taxon>
    </lineage>
</organism>
<dbReference type="STRING" id="1499688.BN000_03102"/>
<keyword evidence="2 8" id="KW-0645">Protease</keyword>
<dbReference type="GO" id="GO:0008233">
    <property type="term" value="F:peptidase activity"/>
    <property type="evidence" value="ECO:0007669"/>
    <property type="project" value="UniProtKB-KW"/>
</dbReference>
<keyword evidence="5" id="KW-0190">Covalent protein-DNA linkage</keyword>
<dbReference type="PANTHER" id="PTHR13604:SF0">
    <property type="entry name" value="ABASIC SITE PROCESSING PROTEIN HMCES"/>
    <property type="match status" value="1"/>
</dbReference>
<keyword evidence="10" id="KW-1185">Reference proteome</keyword>
<evidence type="ECO:0000256" key="5">
    <source>
        <dbReference type="ARBA" id="ARBA00023124"/>
    </source>
</evidence>
<evidence type="ECO:0000256" key="1">
    <source>
        <dbReference type="ARBA" id="ARBA00008136"/>
    </source>
</evidence>
<dbReference type="PANTHER" id="PTHR13604">
    <property type="entry name" value="DC12-RELATED"/>
    <property type="match status" value="1"/>
</dbReference>
<dbReference type="GO" id="GO:0016829">
    <property type="term" value="F:lyase activity"/>
    <property type="evidence" value="ECO:0007669"/>
    <property type="project" value="UniProtKB-KW"/>
</dbReference>
<name>A0A0U1NYN8_9BACI</name>
<dbReference type="EMBL" id="CVRB01000003">
    <property type="protein sequence ID" value="CRK83144.1"/>
    <property type="molecule type" value="Genomic_DNA"/>
</dbReference>
<sequence>MCGRFTLTASIEEIIDRFMVESFLEEELYSPSYNIAPSQSVLAVINDGKSNRMGFLKWGLIPQWAKDPTIGNKLINARAETLTEKPSFRNAFKKKRCLIIADSFYEWKRHENQSKTPMRIKLKTDDLFAMAGIWESWKSPEGRSIYSCAVITTEPNELMKNIHDRMPCILKQSDEKIWLDPALTDSAYLNQCLQPLDEALMDAYEVSSLVNSPKNNSIELVKKIG</sequence>
<dbReference type="InterPro" id="IPR003738">
    <property type="entry name" value="SRAP"/>
</dbReference>
<gene>
    <name evidence="9" type="ORF">BN000_03102</name>
</gene>
<dbReference type="Proteomes" id="UP000199087">
    <property type="component" value="Unassembled WGS sequence"/>
</dbReference>
<dbReference type="EC" id="3.4.-.-" evidence="8"/>
<keyword evidence="6" id="KW-0238">DNA-binding</keyword>
<dbReference type="AlphaFoldDB" id="A0A0U1NYN8"/>
<keyword evidence="7" id="KW-0456">Lyase</keyword>
<accession>A0A0U1NYN8</accession>
<keyword evidence="3" id="KW-0227">DNA damage</keyword>
<evidence type="ECO:0000256" key="4">
    <source>
        <dbReference type="ARBA" id="ARBA00022801"/>
    </source>
</evidence>
<evidence type="ECO:0000256" key="6">
    <source>
        <dbReference type="ARBA" id="ARBA00023125"/>
    </source>
</evidence>
<evidence type="ECO:0000256" key="8">
    <source>
        <dbReference type="RuleBase" id="RU364100"/>
    </source>
</evidence>